<name>A0ABX6T5W1_9SPHN</name>
<sequence>MTRSALTLLSIGVATLAACAQQAASAPASAASSGRECFNARNISSFTAQGESTIDIQAGVRRYYRLELAGVCTNVNWARKVAVVTRSGSSWICQGFDADLVIADPGIGPQRCLVSSVRRLTDAEARALKYYK</sequence>
<gene>
    <name evidence="2" type="ORF">H9L14_11595</name>
</gene>
<evidence type="ECO:0000256" key="1">
    <source>
        <dbReference type="SAM" id="SignalP"/>
    </source>
</evidence>
<organism evidence="2 3">
    <name type="scientific">Sphingomonas sediminicola</name>
    <dbReference type="NCBI Taxonomy" id="386874"/>
    <lineage>
        <taxon>Bacteria</taxon>
        <taxon>Pseudomonadati</taxon>
        <taxon>Pseudomonadota</taxon>
        <taxon>Alphaproteobacteria</taxon>
        <taxon>Sphingomonadales</taxon>
        <taxon>Sphingomonadaceae</taxon>
        <taxon>Sphingomonas</taxon>
    </lineage>
</organism>
<keyword evidence="1" id="KW-0732">Signal</keyword>
<feature type="chain" id="PRO_5047034335" description="Lipoprotein" evidence="1">
    <location>
        <begin position="31"/>
        <end position="132"/>
    </location>
</feature>
<accession>A0ABX6T5W1</accession>
<proteinExistence type="predicted"/>
<dbReference type="PROSITE" id="PS51257">
    <property type="entry name" value="PROKAR_LIPOPROTEIN"/>
    <property type="match status" value="1"/>
</dbReference>
<dbReference type="Pfam" id="PF20101">
    <property type="entry name" value="DUF6491"/>
    <property type="match status" value="1"/>
</dbReference>
<dbReference type="RefSeq" id="WP_187708222.1">
    <property type="nucleotide sequence ID" value="NZ_CP060782.1"/>
</dbReference>
<protein>
    <recommendedName>
        <fullName evidence="4">Lipoprotein</fullName>
    </recommendedName>
</protein>
<dbReference type="EMBL" id="CP060782">
    <property type="protein sequence ID" value="QNP45266.1"/>
    <property type="molecule type" value="Genomic_DNA"/>
</dbReference>
<evidence type="ECO:0000313" key="2">
    <source>
        <dbReference type="EMBL" id="QNP45266.1"/>
    </source>
</evidence>
<evidence type="ECO:0000313" key="3">
    <source>
        <dbReference type="Proteomes" id="UP000516105"/>
    </source>
</evidence>
<dbReference type="Proteomes" id="UP000516105">
    <property type="component" value="Chromosome"/>
</dbReference>
<keyword evidence="3" id="KW-1185">Reference proteome</keyword>
<feature type="signal peptide" evidence="1">
    <location>
        <begin position="1"/>
        <end position="30"/>
    </location>
</feature>
<evidence type="ECO:0008006" key="4">
    <source>
        <dbReference type="Google" id="ProtNLM"/>
    </source>
</evidence>
<reference evidence="2 3" key="1">
    <citation type="submission" date="2020-08" db="EMBL/GenBank/DDBJ databases">
        <title>Genome sequence of Sphingomonas sediminicola KACC 15039T.</title>
        <authorList>
            <person name="Hyun D.-W."/>
            <person name="Bae J.-W."/>
        </authorList>
    </citation>
    <scope>NUCLEOTIDE SEQUENCE [LARGE SCALE GENOMIC DNA]</scope>
    <source>
        <strain evidence="2 3">KACC 15039</strain>
    </source>
</reference>
<dbReference type="InterPro" id="IPR045500">
    <property type="entry name" value="DUF6491"/>
</dbReference>